<dbReference type="SUPFAM" id="SSF51445">
    <property type="entry name" value="(Trans)glycosidases"/>
    <property type="match status" value="1"/>
</dbReference>
<dbReference type="GO" id="GO:0046556">
    <property type="term" value="F:alpha-L-arabinofuranosidase activity"/>
    <property type="evidence" value="ECO:0007669"/>
    <property type="project" value="TreeGrafter"/>
</dbReference>
<dbReference type="GO" id="GO:0031222">
    <property type="term" value="P:arabinan catabolic process"/>
    <property type="evidence" value="ECO:0007669"/>
    <property type="project" value="TreeGrafter"/>
</dbReference>
<dbReference type="InterPro" id="IPR001764">
    <property type="entry name" value="Glyco_hydro_3_N"/>
</dbReference>
<dbReference type="Proteomes" id="UP000193067">
    <property type="component" value="Unassembled WGS sequence"/>
</dbReference>
<evidence type="ECO:0000256" key="6">
    <source>
        <dbReference type="ARBA" id="ARBA00022729"/>
    </source>
</evidence>
<dbReference type="GO" id="GO:0045493">
    <property type="term" value="P:xylan catabolic process"/>
    <property type="evidence" value="ECO:0007669"/>
    <property type="project" value="UniProtKB-UniPathway"/>
</dbReference>
<comment type="similarity">
    <text evidence="3">Belongs to the glycosyl hydrolase 3 family.</text>
</comment>
<dbReference type="UniPathway" id="UPA00114"/>
<dbReference type="FunFam" id="3.40.50.1700:FF:000007">
    <property type="entry name" value="Exo-1,4-beta-xylosidase xlnD"/>
    <property type="match status" value="1"/>
</dbReference>
<dbReference type="Pfam" id="PF14310">
    <property type="entry name" value="Fn3-like"/>
    <property type="match status" value="1"/>
</dbReference>
<evidence type="ECO:0000259" key="12">
    <source>
        <dbReference type="SMART" id="SM01217"/>
    </source>
</evidence>
<dbReference type="GO" id="GO:0009044">
    <property type="term" value="F:xylan 1,4-beta-xylosidase activity"/>
    <property type="evidence" value="ECO:0007669"/>
    <property type="project" value="UniProtKB-EC"/>
</dbReference>
<evidence type="ECO:0000256" key="2">
    <source>
        <dbReference type="ARBA" id="ARBA00004851"/>
    </source>
</evidence>
<keyword evidence="6" id="KW-0732">Signal</keyword>
<evidence type="ECO:0000256" key="11">
    <source>
        <dbReference type="ARBA" id="ARBA00026107"/>
    </source>
</evidence>
<keyword evidence="5" id="KW-0119">Carbohydrate metabolism</keyword>
<dbReference type="InterPro" id="IPR002772">
    <property type="entry name" value="Glyco_hydro_3_C"/>
</dbReference>
<evidence type="ECO:0000256" key="9">
    <source>
        <dbReference type="ARBA" id="ARBA00023295"/>
    </source>
</evidence>
<evidence type="ECO:0000256" key="7">
    <source>
        <dbReference type="ARBA" id="ARBA00022801"/>
    </source>
</evidence>
<keyword evidence="5" id="KW-0624">Polysaccharide degradation</keyword>
<dbReference type="InterPro" id="IPR026891">
    <property type="entry name" value="Fn3-like"/>
</dbReference>
<accession>A0A1Y2IRT0</accession>
<dbReference type="EC" id="3.2.1.37" evidence="11"/>
<organism evidence="13 14">
    <name type="scientific">Trametes coccinea (strain BRFM310)</name>
    <name type="common">Pycnoporus coccineus</name>
    <dbReference type="NCBI Taxonomy" id="1353009"/>
    <lineage>
        <taxon>Eukaryota</taxon>
        <taxon>Fungi</taxon>
        <taxon>Dikarya</taxon>
        <taxon>Basidiomycota</taxon>
        <taxon>Agaricomycotina</taxon>
        <taxon>Agaricomycetes</taxon>
        <taxon>Polyporales</taxon>
        <taxon>Polyporaceae</taxon>
        <taxon>Trametes</taxon>
    </lineage>
</organism>
<dbReference type="AlphaFoldDB" id="A0A1Y2IRT0"/>
<dbReference type="STRING" id="1353009.A0A1Y2IRT0"/>
<dbReference type="GO" id="GO:0005576">
    <property type="term" value="C:extracellular region"/>
    <property type="evidence" value="ECO:0007669"/>
    <property type="project" value="UniProtKB-SubCell"/>
</dbReference>
<evidence type="ECO:0000256" key="8">
    <source>
        <dbReference type="ARBA" id="ARBA00023180"/>
    </source>
</evidence>
<name>A0A1Y2IRT0_TRAC3</name>
<dbReference type="Pfam" id="PF00933">
    <property type="entry name" value="Glyco_hydro_3"/>
    <property type="match status" value="1"/>
</dbReference>
<dbReference type="Pfam" id="PF01915">
    <property type="entry name" value="Glyco_hydro_3_C"/>
    <property type="match status" value="1"/>
</dbReference>
<sequence length="797" mass="86038">MCQTVVDSFLSWFPVGMANGLRRLYSLLTFAAVGTATARAYGFPDCASGPLKNTTVCDVTKDPITRATALISLWTDQELLNNTVNASPGVPRLGLPAYNWWSEGLHGVAQSPGVTFAPSGPFSYATSFPQPILMSAAFDDPLIQEIASIISTEGRAFNNVGRAGLDYWTPNINPFKDPRWGRGQETPGEDPFHLSQYVYNLILGLQGGLDPKPYFKVVADCKHFAAYDMDNWEGNVRYGFNAIVSQQDLSEFYLVPFQSCVRDAKVGSVMCSYNAVNGIPSCANSFLLQDILRDYWGFADDRWVTSDCDAVQNIYSPHNYTNDPAQAAADALIAGTDIDCGTFSSTYLPDALQRGLINVTDLRRSAVRQYASLVRLGYFDPAEAQPYRQLGWSDVNTPHAQQLAYTAAVEGIVLLKNDGVLPLAKHVKKLALIGPWANATTLMQGNYQGIAPYLISPLLGAQQAGFEVEYVLGTNITTNFTSDFPAAIAAAKRADVVIFAGGLDETVEREEVDRLNVTWPGNQLELVAELERVGKPLIVAQFGGGQLDDSALKSSRAVNAIIWGGYPGQSGGTALFDILTGKVAPAGRLPITQYPAIYAEQVPMTDMTLRPSATNPGRTYKWYTGTPVYDFGFGLHFTTFDFSWASAGAASDATNSTDLRGPSSTYSISDLVSRGKKSAAFLDLATLDTFSVRVTNTGKVTSDYVALLFVSGSFGPSPHPNKQLVSYTRVHGLAPKKSTTVQLPVTLGAIARADESGAKWIYPGTYTIALDTDGALKHTFTLTGSAAKIATWPSDSS</sequence>
<comment type="subcellular location">
    <subcellularLocation>
        <location evidence="1">Secreted</location>
    </subcellularLocation>
</comment>
<dbReference type="Gene3D" id="2.60.40.10">
    <property type="entry name" value="Immunoglobulins"/>
    <property type="match status" value="1"/>
</dbReference>
<dbReference type="InterPro" id="IPR036962">
    <property type="entry name" value="Glyco_hydro_3_N_sf"/>
</dbReference>
<dbReference type="InterPro" id="IPR017853">
    <property type="entry name" value="GH"/>
</dbReference>
<evidence type="ECO:0000256" key="1">
    <source>
        <dbReference type="ARBA" id="ARBA00004613"/>
    </source>
</evidence>
<evidence type="ECO:0000313" key="13">
    <source>
        <dbReference type="EMBL" id="OSD03373.1"/>
    </source>
</evidence>
<proteinExistence type="inferred from homology"/>
<keyword evidence="7 13" id="KW-0378">Hydrolase</keyword>
<dbReference type="Gene3D" id="3.40.50.1700">
    <property type="entry name" value="Glycoside hydrolase family 3 C-terminal domain"/>
    <property type="match status" value="1"/>
</dbReference>
<dbReference type="SMART" id="SM01217">
    <property type="entry name" value="Fn3_like"/>
    <property type="match status" value="1"/>
</dbReference>
<keyword evidence="4" id="KW-0964">Secreted</keyword>
<dbReference type="InterPro" id="IPR013783">
    <property type="entry name" value="Ig-like_fold"/>
</dbReference>
<reference evidence="13 14" key="1">
    <citation type="journal article" date="2015" name="Biotechnol. Biofuels">
        <title>Enhanced degradation of softwood versus hardwood by the white-rot fungus Pycnoporus coccineus.</title>
        <authorList>
            <person name="Couturier M."/>
            <person name="Navarro D."/>
            <person name="Chevret D."/>
            <person name="Henrissat B."/>
            <person name="Piumi F."/>
            <person name="Ruiz-Duenas F.J."/>
            <person name="Martinez A.T."/>
            <person name="Grigoriev I.V."/>
            <person name="Riley R."/>
            <person name="Lipzen A."/>
            <person name="Berrin J.G."/>
            <person name="Master E.R."/>
            <person name="Rosso M.N."/>
        </authorList>
    </citation>
    <scope>NUCLEOTIDE SEQUENCE [LARGE SCALE GENOMIC DNA]</scope>
    <source>
        <strain evidence="13 14">BRFM310</strain>
    </source>
</reference>
<dbReference type="EMBL" id="KZ084101">
    <property type="protein sequence ID" value="OSD03373.1"/>
    <property type="molecule type" value="Genomic_DNA"/>
</dbReference>
<keyword evidence="5" id="KW-0858">Xylan degradation</keyword>
<protein>
    <recommendedName>
        <fullName evidence="11">xylan 1,4-beta-xylosidase</fullName>
        <ecNumber evidence="11">3.2.1.37</ecNumber>
    </recommendedName>
</protein>
<dbReference type="OrthoDB" id="47059at2759"/>
<dbReference type="Gene3D" id="3.20.20.300">
    <property type="entry name" value="Glycoside hydrolase, family 3, N-terminal domain"/>
    <property type="match status" value="1"/>
</dbReference>
<dbReference type="SUPFAM" id="SSF52279">
    <property type="entry name" value="Beta-D-glucan exohydrolase, C-terminal domain"/>
    <property type="match status" value="1"/>
</dbReference>
<keyword evidence="9" id="KW-0326">Glycosidase</keyword>
<dbReference type="InterPro" id="IPR044993">
    <property type="entry name" value="BXL"/>
</dbReference>
<keyword evidence="14" id="KW-1185">Reference proteome</keyword>
<comment type="pathway">
    <text evidence="2">Glycan degradation; xylan degradation.</text>
</comment>
<keyword evidence="8" id="KW-0325">Glycoprotein</keyword>
<evidence type="ECO:0000313" key="14">
    <source>
        <dbReference type="Proteomes" id="UP000193067"/>
    </source>
</evidence>
<gene>
    <name evidence="13" type="ORF">PYCCODRAFT_269157</name>
</gene>
<feature type="domain" description="Fibronectin type III-like" evidence="12">
    <location>
        <begin position="704"/>
        <end position="774"/>
    </location>
</feature>
<evidence type="ECO:0000256" key="4">
    <source>
        <dbReference type="ARBA" id="ARBA00022525"/>
    </source>
</evidence>
<evidence type="ECO:0000256" key="5">
    <source>
        <dbReference type="ARBA" id="ARBA00022651"/>
    </source>
</evidence>
<evidence type="ECO:0000256" key="3">
    <source>
        <dbReference type="ARBA" id="ARBA00005336"/>
    </source>
</evidence>
<dbReference type="InterPro" id="IPR036881">
    <property type="entry name" value="Glyco_hydro_3_C_sf"/>
</dbReference>
<evidence type="ECO:0000256" key="10">
    <source>
        <dbReference type="ARBA" id="ARBA00024574"/>
    </source>
</evidence>
<dbReference type="PANTHER" id="PTHR42721">
    <property type="entry name" value="SUGAR HYDROLASE-RELATED"/>
    <property type="match status" value="1"/>
</dbReference>
<comment type="catalytic activity">
    <reaction evidence="10">
        <text>Hydrolysis of (1-&gt;4)-beta-D-xylans, to remove successive D-xylose residues from the non-reducing termini.</text>
        <dbReference type="EC" id="3.2.1.37"/>
    </reaction>
</comment>
<dbReference type="PANTHER" id="PTHR42721:SF3">
    <property type="entry name" value="BETA-D-XYLOSIDASE 5-RELATED"/>
    <property type="match status" value="1"/>
</dbReference>